<keyword evidence="2" id="KW-0472">Membrane</keyword>
<dbReference type="Pfam" id="PF25932">
    <property type="entry name" value="DUF7977"/>
    <property type="match status" value="1"/>
</dbReference>
<keyword evidence="2" id="KW-0812">Transmembrane</keyword>
<accession>A0A6B0SM40</accession>
<feature type="transmembrane region" description="Helical" evidence="2">
    <location>
        <begin position="107"/>
        <end position="131"/>
    </location>
</feature>
<evidence type="ECO:0000313" key="4">
    <source>
        <dbReference type="Proteomes" id="UP000437065"/>
    </source>
</evidence>
<dbReference type="Proteomes" id="UP000437065">
    <property type="component" value="Unassembled WGS sequence"/>
</dbReference>
<feature type="compositionally biased region" description="Acidic residues" evidence="1">
    <location>
        <begin position="10"/>
        <end position="30"/>
    </location>
</feature>
<comment type="caution">
    <text evidence="3">The sequence shown here is derived from an EMBL/GenBank/DDBJ whole genome shotgun (WGS) entry which is preliminary data.</text>
</comment>
<keyword evidence="2" id="KW-1133">Transmembrane helix</keyword>
<protein>
    <submittedName>
        <fullName evidence="3">Uncharacterized protein</fullName>
    </submittedName>
</protein>
<organism evidence="3 4">
    <name type="scientific">Halobaculum saliterrae</name>
    <dbReference type="NCBI Taxonomy" id="2073113"/>
    <lineage>
        <taxon>Archaea</taxon>
        <taxon>Methanobacteriati</taxon>
        <taxon>Methanobacteriota</taxon>
        <taxon>Stenosarchaea group</taxon>
        <taxon>Halobacteria</taxon>
        <taxon>Halobacteriales</taxon>
        <taxon>Haloferacaceae</taxon>
        <taxon>Halobaculum</taxon>
    </lineage>
</organism>
<proteinExistence type="predicted"/>
<evidence type="ECO:0000256" key="1">
    <source>
        <dbReference type="SAM" id="MobiDB-lite"/>
    </source>
</evidence>
<evidence type="ECO:0000256" key="2">
    <source>
        <dbReference type="SAM" id="Phobius"/>
    </source>
</evidence>
<dbReference type="RefSeq" id="WP_159662229.1">
    <property type="nucleotide sequence ID" value="NZ_WUUS01000001.1"/>
</dbReference>
<evidence type="ECO:0000313" key="3">
    <source>
        <dbReference type="EMBL" id="MXR39785.1"/>
    </source>
</evidence>
<gene>
    <name evidence="3" type="ORF">GRX01_00205</name>
</gene>
<name>A0A6B0SM40_9EURY</name>
<feature type="region of interest" description="Disordered" evidence="1">
    <location>
        <begin position="1"/>
        <end position="66"/>
    </location>
</feature>
<dbReference type="InterPro" id="IPR058283">
    <property type="entry name" value="DUF7977"/>
</dbReference>
<keyword evidence="4" id="KW-1185">Reference proteome</keyword>
<feature type="compositionally biased region" description="Low complexity" evidence="1">
    <location>
        <begin position="52"/>
        <end position="65"/>
    </location>
</feature>
<reference evidence="3 4" key="1">
    <citation type="submission" date="2019-12" db="EMBL/GenBank/DDBJ databases">
        <title>Isolation and characterization of three novel carbon monoxide-oxidizing members of Halobacteria from salione crusts and soils.</title>
        <authorList>
            <person name="Myers M.R."/>
            <person name="King G.M."/>
        </authorList>
    </citation>
    <scope>NUCLEOTIDE SEQUENCE [LARGE SCALE GENOMIC DNA]</scope>
    <source>
        <strain evidence="3 4">WSA2</strain>
    </source>
</reference>
<dbReference type="AlphaFoldDB" id="A0A6B0SM40"/>
<dbReference type="EMBL" id="WUUS01000001">
    <property type="protein sequence ID" value="MXR39785.1"/>
    <property type="molecule type" value="Genomic_DNA"/>
</dbReference>
<sequence>MSSEGSDPNADTDTDADADTDADTDADATVDGDRTRVVNTGDGYERVDDADAPAGTDSTTAGDAPADADDLGRAGWVLVAVVVIAFLVVPGIIYVRPTVPGELGFRFLAAMLVLPFLPALLLGVTAVWSLAAGGE</sequence>
<feature type="transmembrane region" description="Helical" evidence="2">
    <location>
        <begin position="74"/>
        <end position="95"/>
    </location>
</feature>